<accession>A0A0D6Q781</accession>
<dbReference type="RefSeq" id="WP_148371063.1">
    <property type="nucleotide sequence ID" value="NZ_BANJ01000008.1"/>
</dbReference>
<dbReference type="EMBL" id="BANJ01000008">
    <property type="protein sequence ID" value="GAN98641.1"/>
    <property type="molecule type" value="Genomic_DNA"/>
</dbReference>
<name>A0A0D6Q781_KOMXY</name>
<proteinExistence type="predicted"/>
<dbReference type="AlphaFoldDB" id="A0A0D6Q781"/>
<evidence type="ECO:0000313" key="2">
    <source>
        <dbReference type="Proteomes" id="UP000032683"/>
    </source>
</evidence>
<comment type="caution">
    <text evidence="1">The sequence shown here is derived from an EMBL/GenBank/DDBJ whole genome shotgun (WGS) entry which is preliminary data.</text>
</comment>
<organism evidence="1 2">
    <name type="scientific">Komagataeibacter xylinus NBRC 13693</name>
    <dbReference type="NCBI Taxonomy" id="1234668"/>
    <lineage>
        <taxon>Bacteria</taxon>
        <taxon>Pseudomonadati</taxon>
        <taxon>Pseudomonadota</taxon>
        <taxon>Alphaproteobacteria</taxon>
        <taxon>Acetobacterales</taxon>
        <taxon>Acetobacteraceae</taxon>
        <taxon>Komagataeibacter</taxon>
    </lineage>
</organism>
<reference evidence="1 2" key="1">
    <citation type="submission" date="2012-11" db="EMBL/GenBank/DDBJ databases">
        <title>Whole genome sequence of Gluconacetobacter xylinus NBRC 13693.</title>
        <authorList>
            <person name="Azuma Y."/>
            <person name="Higashiura N."/>
            <person name="Hirakawa H."/>
            <person name="Matsushita K."/>
        </authorList>
    </citation>
    <scope>NUCLEOTIDE SEQUENCE [LARGE SCALE GENOMIC DNA]</scope>
    <source>
        <strain evidence="1 2">NBRC 13693</strain>
    </source>
</reference>
<protein>
    <submittedName>
        <fullName evidence="1">Uncharacterized protein</fullName>
    </submittedName>
</protein>
<gene>
    <name evidence="1" type="ORF">Gxy13693_008_015</name>
</gene>
<sequence>MSETPRDRVHAIVCDLGSLAEILDALISASEPVPVQWMHGWVKRLHTELDVAWLGIPDERRERAK</sequence>
<evidence type="ECO:0000313" key="1">
    <source>
        <dbReference type="EMBL" id="GAN98641.1"/>
    </source>
</evidence>
<dbReference type="Proteomes" id="UP000032683">
    <property type="component" value="Unassembled WGS sequence"/>
</dbReference>